<reference evidence="9 10" key="1">
    <citation type="submission" date="2019-06" db="EMBL/GenBank/DDBJ databases">
        <title>Genome analyses of bacteria isolated from kimchi.</title>
        <authorList>
            <person name="Lee S."/>
            <person name="Ahn S."/>
            <person name="Roh S."/>
        </authorList>
    </citation>
    <scope>NUCLEOTIDE SEQUENCE [LARGE SCALE GENOMIC DNA]</scope>
    <source>
        <strain evidence="9 10">CBA3630</strain>
    </source>
</reference>
<dbReference type="NCBIfam" id="TIGR00792">
    <property type="entry name" value="gph"/>
    <property type="match status" value="1"/>
</dbReference>
<evidence type="ECO:0000256" key="5">
    <source>
        <dbReference type="ARBA" id="ARBA00022989"/>
    </source>
</evidence>
<dbReference type="InterPro" id="IPR020846">
    <property type="entry name" value="MFS_dom"/>
</dbReference>
<dbReference type="GO" id="GO:0015293">
    <property type="term" value="F:symporter activity"/>
    <property type="evidence" value="ECO:0007669"/>
    <property type="project" value="InterPro"/>
</dbReference>
<accession>A0A5B8T0H7</accession>
<feature type="transmembrane region" description="Helical" evidence="7">
    <location>
        <begin position="273"/>
        <end position="294"/>
    </location>
</feature>
<feature type="transmembrane region" description="Helical" evidence="7">
    <location>
        <begin position="332"/>
        <end position="357"/>
    </location>
</feature>
<evidence type="ECO:0000313" key="9">
    <source>
        <dbReference type="EMBL" id="QEA42446.1"/>
    </source>
</evidence>
<dbReference type="PROSITE" id="PS50850">
    <property type="entry name" value="MFS"/>
    <property type="match status" value="1"/>
</dbReference>
<evidence type="ECO:0000256" key="3">
    <source>
        <dbReference type="ARBA" id="ARBA00022597"/>
    </source>
</evidence>
<sequence length="470" mass="51834">MASNAIVTQKNGKLPWNERLSYGISDFACSFSFNLVGTYLMYFYTDVFGITASAVGTLMLVARVIDAIDGPIWGILIDHTHTKWGKSRPFFLWFNAPFTFFSILCFTTPDLPMTWKIVWAYVTYIGVDVLYSAINIPLTSILPSMTTDPDERVLLSTIRSLFSNFGGTLISVIALPLVALIGGKDESKGFFWVAVLGASVFFVLYLIAFFNLREHVQTRSSQKPLPVKQSIKALKNNWPWLIVVMEIFIYWIGMSAKGQVTMYFFKYNLDAPGLIPLALFFNAAGIVSVFLTPLVVGKLGKKKTMLAGLMIGIVGQAILGLGAHMLNIPIVIIGIIVGNFGNGFVGALPAVLLSDAVDYGEWKNGVRAEGIVTSASSFTAKFGMGLGGAITGWLLALGNYVPNKTQKASSLLSIEFNYVWIPLIALFIGFVLVLFYNLTTDKEKIMNHDLAIKHHREEQEDLALARELEN</sequence>
<dbReference type="SUPFAM" id="SSF103473">
    <property type="entry name" value="MFS general substrate transporter"/>
    <property type="match status" value="1"/>
</dbReference>
<feature type="transmembrane region" description="Helical" evidence="7">
    <location>
        <begin position="233"/>
        <end position="253"/>
    </location>
</feature>
<dbReference type="EMBL" id="CP042383">
    <property type="protein sequence ID" value="QEA42446.1"/>
    <property type="molecule type" value="Genomic_DNA"/>
</dbReference>
<keyword evidence="5 7" id="KW-1133">Transmembrane helix</keyword>
<evidence type="ECO:0000256" key="2">
    <source>
        <dbReference type="ARBA" id="ARBA00022448"/>
    </source>
</evidence>
<dbReference type="Pfam" id="PF13347">
    <property type="entry name" value="MFS_2"/>
    <property type="match status" value="1"/>
</dbReference>
<feature type="transmembrane region" description="Helical" evidence="7">
    <location>
        <begin position="378"/>
        <end position="398"/>
    </location>
</feature>
<dbReference type="PANTHER" id="PTHR11328">
    <property type="entry name" value="MAJOR FACILITATOR SUPERFAMILY DOMAIN-CONTAINING PROTEIN"/>
    <property type="match status" value="1"/>
</dbReference>
<proteinExistence type="predicted"/>
<dbReference type="Gene3D" id="1.20.1250.20">
    <property type="entry name" value="MFS general substrate transporter like domains"/>
    <property type="match status" value="1"/>
</dbReference>
<keyword evidence="4 7" id="KW-0812">Transmembrane</keyword>
<organism evidence="9 10">
    <name type="scientific">Leuconostoc pseudomesenteroides</name>
    <dbReference type="NCBI Taxonomy" id="33968"/>
    <lineage>
        <taxon>Bacteria</taxon>
        <taxon>Bacillati</taxon>
        <taxon>Bacillota</taxon>
        <taxon>Bacilli</taxon>
        <taxon>Lactobacillales</taxon>
        <taxon>Lactobacillaceae</taxon>
        <taxon>Leuconostoc</taxon>
    </lineage>
</organism>
<evidence type="ECO:0000256" key="6">
    <source>
        <dbReference type="ARBA" id="ARBA00023136"/>
    </source>
</evidence>
<evidence type="ECO:0000259" key="8">
    <source>
        <dbReference type="PROSITE" id="PS50850"/>
    </source>
</evidence>
<dbReference type="CDD" id="cd17332">
    <property type="entry name" value="MFS_MelB_like"/>
    <property type="match status" value="1"/>
</dbReference>
<feature type="transmembrane region" description="Helical" evidence="7">
    <location>
        <begin position="418"/>
        <end position="438"/>
    </location>
</feature>
<dbReference type="Proteomes" id="UP000321296">
    <property type="component" value="Chromosome"/>
</dbReference>
<dbReference type="GO" id="GO:0005886">
    <property type="term" value="C:plasma membrane"/>
    <property type="evidence" value="ECO:0007669"/>
    <property type="project" value="UniProtKB-SubCell"/>
</dbReference>
<dbReference type="GO" id="GO:0008643">
    <property type="term" value="P:carbohydrate transport"/>
    <property type="evidence" value="ECO:0007669"/>
    <property type="project" value="InterPro"/>
</dbReference>
<protein>
    <submittedName>
        <fullName evidence="9">MFS transporter</fullName>
    </submittedName>
</protein>
<evidence type="ECO:0000256" key="1">
    <source>
        <dbReference type="ARBA" id="ARBA00004651"/>
    </source>
</evidence>
<dbReference type="InterPro" id="IPR036259">
    <property type="entry name" value="MFS_trans_sf"/>
</dbReference>
<evidence type="ECO:0000256" key="4">
    <source>
        <dbReference type="ARBA" id="ARBA00022692"/>
    </source>
</evidence>
<keyword evidence="3" id="KW-0762">Sugar transport</keyword>
<name>A0A5B8T0H7_LEUPS</name>
<dbReference type="GO" id="GO:0006814">
    <property type="term" value="P:sodium ion transport"/>
    <property type="evidence" value="ECO:0007669"/>
    <property type="project" value="InterPro"/>
</dbReference>
<dbReference type="InterPro" id="IPR039672">
    <property type="entry name" value="MFS_2"/>
</dbReference>
<feature type="transmembrane region" description="Helical" evidence="7">
    <location>
        <begin position="20"/>
        <end position="42"/>
    </location>
</feature>
<keyword evidence="2" id="KW-0813">Transport</keyword>
<evidence type="ECO:0000256" key="7">
    <source>
        <dbReference type="SAM" id="Phobius"/>
    </source>
</evidence>
<dbReference type="InterPro" id="IPR001927">
    <property type="entry name" value="Na/Gal_symport"/>
</dbReference>
<feature type="domain" description="Major facilitator superfamily (MFS) profile" evidence="8">
    <location>
        <begin position="18"/>
        <end position="441"/>
    </location>
</feature>
<feature type="transmembrane region" description="Helical" evidence="7">
    <location>
        <begin position="162"/>
        <end position="183"/>
    </location>
</feature>
<dbReference type="RefSeq" id="WP_147651673.1">
    <property type="nucleotide sequence ID" value="NZ_CP042383.1"/>
</dbReference>
<feature type="transmembrane region" description="Helical" evidence="7">
    <location>
        <begin position="121"/>
        <end position="142"/>
    </location>
</feature>
<feature type="transmembrane region" description="Helical" evidence="7">
    <location>
        <begin position="48"/>
        <end position="69"/>
    </location>
</feature>
<evidence type="ECO:0000313" key="10">
    <source>
        <dbReference type="Proteomes" id="UP000321296"/>
    </source>
</evidence>
<gene>
    <name evidence="9" type="ORF">FGL85_08015</name>
</gene>
<feature type="transmembrane region" description="Helical" evidence="7">
    <location>
        <begin position="90"/>
        <end position="109"/>
    </location>
</feature>
<dbReference type="KEGG" id="lpse:FGL85_08015"/>
<dbReference type="AlphaFoldDB" id="A0A5B8T0H7"/>
<keyword evidence="6 7" id="KW-0472">Membrane</keyword>
<feature type="transmembrane region" description="Helical" evidence="7">
    <location>
        <begin position="306"/>
        <end position="326"/>
    </location>
</feature>
<feature type="transmembrane region" description="Helical" evidence="7">
    <location>
        <begin position="189"/>
        <end position="212"/>
    </location>
</feature>
<comment type="subcellular location">
    <subcellularLocation>
        <location evidence="1">Cell membrane</location>
        <topology evidence="1">Multi-pass membrane protein</topology>
    </subcellularLocation>
</comment>
<dbReference type="PANTHER" id="PTHR11328:SF24">
    <property type="entry name" value="MAJOR FACILITATOR SUPERFAMILY (MFS) PROFILE DOMAIN-CONTAINING PROTEIN"/>
    <property type="match status" value="1"/>
</dbReference>